<keyword evidence="2" id="KW-0808">Transferase</keyword>
<dbReference type="SUPFAM" id="SSF53098">
    <property type="entry name" value="Ribonuclease H-like"/>
    <property type="match status" value="1"/>
</dbReference>
<dbReference type="CDD" id="cd01647">
    <property type="entry name" value="RT_LTR"/>
    <property type="match status" value="1"/>
</dbReference>
<keyword evidence="12" id="KW-1185">Reference proteome</keyword>
<dbReference type="SUPFAM" id="SSF56112">
    <property type="entry name" value="Protein kinase-like (PK-like)"/>
    <property type="match status" value="1"/>
</dbReference>
<dbReference type="InterPro" id="IPR043502">
    <property type="entry name" value="DNA/RNA_pol_sf"/>
</dbReference>
<keyword evidence="9" id="KW-0695">RNA-directed DNA polymerase</keyword>
<comment type="caution">
    <text evidence="11">The sequence shown here is derived from an EMBL/GenBank/DDBJ whole genome shotgun (WGS) entry which is preliminary data.</text>
</comment>
<feature type="region of interest" description="Disordered" evidence="10">
    <location>
        <begin position="188"/>
        <end position="208"/>
    </location>
</feature>
<dbReference type="PROSITE" id="PS51392">
    <property type="entry name" value="KEN"/>
    <property type="match status" value="1"/>
</dbReference>
<evidence type="ECO:0000256" key="8">
    <source>
        <dbReference type="ARBA" id="ARBA00022840"/>
    </source>
</evidence>
<dbReference type="InterPro" id="IPR041588">
    <property type="entry name" value="Integrase_H2C2"/>
</dbReference>
<evidence type="ECO:0000256" key="9">
    <source>
        <dbReference type="ARBA" id="ARBA00022918"/>
    </source>
</evidence>
<dbReference type="EC" id="2.7.7.49" evidence="1"/>
<dbReference type="CDD" id="cd09274">
    <property type="entry name" value="RNase_HI_RT_Ty3"/>
    <property type="match status" value="1"/>
</dbReference>
<dbReference type="GO" id="GO:0006397">
    <property type="term" value="P:mRNA processing"/>
    <property type="evidence" value="ECO:0007669"/>
    <property type="project" value="InterPro"/>
</dbReference>
<dbReference type="Pfam" id="PF06479">
    <property type="entry name" value="Ribonuc_2-5A"/>
    <property type="match status" value="1"/>
</dbReference>
<dbReference type="InterPro" id="IPR012337">
    <property type="entry name" value="RNaseH-like_sf"/>
</dbReference>
<dbReference type="PANTHER" id="PTHR37984">
    <property type="entry name" value="PROTEIN CBG26694"/>
    <property type="match status" value="1"/>
</dbReference>
<dbReference type="InterPro" id="IPR000719">
    <property type="entry name" value="Prot_kinase_dom"/>
</dbReference>
<proteinExistence type="predicted"/>
<dbReference type="OrthoDB" id="5968803at2759"/>
<dbReference type="SUPFAM" id="SSF50630">
    <property type="entry name" value="Acid proteases"/>
    <property type="match status" value="1"/>
</dbReference>
<dbReference type="PROSITE" id="PS50011">
    <property type="entry name" value="PROTEIN_KINASE_DOM"/>
    <property type="match status" value="1"/>
</dbReference>
<dbReference type="InterPro" id="IPR000477">
    <property type="entry name" value="RT_dom"/>
</dbReference>
<dbReference type="GO" id="GO:0004519">
    <property type="term" value="F:endonuclease activity"/>
    <property type="evidence" value="ECO:0007669"/>
    <property type="project" value="UniProtKB-KW"/>
</dbReference>
<dbReference type="InterPro" id="IPR050951">
    <property type="entry name" value="Retrovirus_Pol_polyprotein"/>
</dbReference>
<evidence type="ECO:0000256" key="6">
    <source>
        <dbReference type="ARBA" id="ARBA00022759"/>
    </source>
</evidence>
<dbReference type="InterPro" id="IPR021109">
    <property type="entry name" value="Peptidase_aspartic_dom_sf"/>
</dbReference>
<dbReference type="Proteomes" id="UP001152795">
    <property type="component" value="Unassembled WGS sequence"/>
</dbReference>
<keyword evidence="5" id="KW-0547">Nucleotide-binding</keyword>
<dbReference type="InterPro" id="IPR041373">
    <property type="entry name" value="RT_RNaseH"/>
</dbReference>
<feature type="compositionally biased region" description="Basic and acidic residues" evidence="10">
    <location>
        <begin position="1242"/>
        <end position="1260"/>
    </location>
</feature>
<gene>
    <name evidence="11" type="ORF">PACLA_8A015827</name>
</gene>
<evidence type="ECO:0000256" key="4">
    <source>
        <dbReference type="ARBA" id="ARBA00022722"/>
    </source>
</evidence>
<dbReference type="Pfam" id="PF00069">
    <property type="entry name" value="Pkinase"/>
    <property type="match status" value="1"/>
</dbReference>
<evidence type="ECO:0000256" key="10">
    <source>
        <dbReference type="SAM" id="MobiDB-lite"/>
    </source>
</evidence>
<dbReference type="FunFam" id="3.30.420.10:FF:000063">
    <property type="entry name" value="Retrovirus-related Pol polyprotein from transposon 297-like Protein"/>
    <property type="match status" value="1"/>
</dbReference>
<evidence type="ECO:0000313" key="12">
    <source>
        <dbReference type="Proteomes" id="UP001152795"/>
    </source>
</evidence>
<dbReference type="PANTHER" id="PTHR37984:SF11">
    <property type="entry name" value="INTEGRASE CATALYTIC DOMAIN-CONTAINING PROTEIN"/>
    <property type="match status" value="1"/>
</dbReference>
<keyword evidence="3" id="KW-0548">Nucleotidyltransferase</keyword>
<dbReference type="Gene3D" id="1.20.1440.180">
    <property type="entry name" value="KEN domain"/>
    <property type="match status" value="1"/>
</dbReference>
<dbReference type="PROSITE" id="PS50878">
    <property type="entry name" value="RT_POL"/>
    <property type="match status" value="1"/>
</dbReference>
<dbReference type="EMBL" id="CACRXK020018683">
    <property type="protein sequence ID" value="CAB4032771.1"/>
    <property type="molecule type" value="Genomic_DNA"/>
</dbReference>
<evidence type="ECO:0000256" key="7">
    <source>
        <dbReference type="ARBA" id="ARBA00022801"/>
    </source>
</evidence>
<keyword evidence="4" id="KW-0540">Nuclease</keyword>
<evidence type="ECO:0000256" key="3">
    <source>
        <dbReference type="ARBA" id="ARBA00022695"/>
    </source>
</evidence>
<dbReference type="Pfam" id="PF17921">
    <property type="entry name" value="Integrase_H2C2"/>
    <property type="match status" value="1"/>
</dbReference>
<organism evidence="11 12">
    <name type="scientific">Paramuricea clavata</name>
    <name type="common">Red gorgonian</name>
    <name type="synonym">Violescent sea-whip</name>
    <dbReference type="NCBI Taxonomy" id="317549"/>
    <lineage>
        <taxon>Eukaryota</taxon>
        <taxon>Metazoa</taxon>
        <taxon>Cnidaria</taxon>
        <taxon>Anthozoa</taxon>
        <taxon>Octocorallia</taxon>
        <taxon>Malacalcyonacea</taxon>
        <taxon>Plexauridae</taxon>
        <taxon>Paramuricea</taxon>
    </lineage>
</organism>
<dbReference type="InterPro" id="IPR036397">
    <property type="entry name" value="RNaseH_sf"/>
</dbReference>
<dbReference type="FunFam" id="1.10.340.70:FF:000003">
    <property type="entry name" value="Protein CBG25708"/>
    <property type="match status" value="1"/>
</dbReference>
<dbReference type="Gene3D" id="1.10.340.70">
    <property type="match status" value="1"/>
</dbReference>
<dbReference type="GO" id="GO:0005524">
    <property type="term" value="F:ATP binding"/>
    <property type="evidence" value="ECO:0007669"/>
    <property type="project" value="UniProtKB-KW"/>
</dbReference>
<dbReference type="GO" id="GO:0003676">
    <property type="term" value="F:nucleic acid binding"/>
    <property type="evidence" value="ECO:0007669"/>
    <property type="project" value="InterPro"/>
</dbReference>
<dbReference type="Gene3D" id="1.10.510.10">
    <property type="entry name" value="Transferase(Phosphotransferase) domain 1"/>
    <property type="match status" value="1"/>
</dbReference>
<dbReference type="InterPro" id="IPR043128">
    <property type="entry name" value="Rev_trsase/Diguanyl_cyclase"/>
</dbReference>
<dbReference type="Pfam" id="PF17917">
    <property type="entry name" value="RT_RNaseH"/>
    <property type="match status" value="1"/>
</dbReference>
<dbReference type="FunFam" id="3.30.70.270:FF:000026">
    <property type="entry name" value="Transposon Ty3-G Gag-Pol polyprotein"/>
    <property type="match status" value="1"/>
</dbReference>
<dbReference type="Pfam" id="PF00665">
    <property type="entry name" value="rve"/>
    <property type="match status" value="1"/>
</dbReference>
<sequence>MATALPTFPSFDPNADQGAPGVRFKKYIARFRNLIVATDIDDPKRQKALLLHYIGEEVNDIFETLTVSEPAEGETVLDVTIKALSEYFTPKKNPVFEEYKFCNAKQNNDEALMTYYTRLKQLSLTCEFHDADREIKSQIIQHGRSQRLRRKALIDPTITLAKLLEMGKAAELADSQAANLERTENVSHFTTGSSKNHNKARFQSRSPGTRVKCRNCGGTYPHEGGKTACPAYGKECRSCGKLNHLQSVCLQDRQRSNPTKPRQRRYPQTAERQDVRAMDNTAETDYSDDSDEVGVFRINVYNMTSDRNKHPLFDVTIEGTLLTIMADSGSSINILDEQDYNKLSPRPSLEQTRIKVYPYQTETPLPVLGQFTSTVASETVNRTETFYVVKGTSGSLLSWRTSTDLQLLKVIKPITHQNLPTVEQLTTQYQDLFQGLGKLKDYQVQLHIDEGVPPVAQPHRRVPFHLRKQLEEQLSQDEKLGVIERVEGPTPWVSPIVVAPKPKSPGKVRVCVDMRRANTAVQRERHITPTIKEIIGDLNGATVFSKLDLNQGYNQLELAPESRYITTFSTHLGLMRYKRLNFGISSAAEIFQNAIRESLDGIPGAINISDDILVFGKTQKEHDQALAAVFQRLRERGLTLNKLKCEYSKNSLEFFGYVFGADGMAPDPKKVQDILNLKAPTSVTEVRSLLGMTNYCARFVEGYATITEPLRALTHKSHAWEWMDKQEHALAQLRHVLANAPVTAYFNPEKTTEISVDASPVGLGAILTQIDPTTKVKRIIAYASRSLTTTEQRYSQTEREALAVVWACEHFHLYIYGKPVNVYTDHKPLVAIYGNTNSKPPARIERWALRLQPYQTTVYYRKGEENPADYMSRHPSSHTEPCSRQEKVAEEYINYIATTSTPTALTLSMIAEATGRDPTLRAVIDAVQSGKWHELAKHPKVDTDTFHTYERLKDELTVGTTTQVVIRGTKLVIPNKLQRRVVDLAHEGHQGITKTKSLLREKVWFPGINKMVEERVKSCLACQVATPEAAREPLQMSTLPDQAWDEISVDFAELSTGDYLLVVSDDYSRYPIVEVIRSVAAQAVIPKLQHIFSQFGIPGILKSDNGPPFNSEAFATFAANLGFTHRKITPYWPRANGEVERFMRTVKKIVKIALTQQKPWREELTNFLRNFRATPHSSTGKAPATAFFNRQLRTKLPDVHTNARDPAEIQETDQKAKRKMKKYADSKAYVKPSRVRPGDTVVLKRDPSHRKSETPYEPKPYKVISCKGSMVTATQGEKTVTRNSSFFKLVRQQDEPTEGDSTDGEHDNLEDTDGEPDNTAQAEEQQQEPHQSPESWKWEESSNVHREKFIKLLQYGKDYPKEVKNVNGVRVCCSKEFLIGKGNDGTRVYVGLGKDGYERAVKRLPRDACTGVAEHEKRVLNELNATKSNYVVNYWFLDEQSDKDYLFLIMDLCEETLASFVAGNSLEDLVTTAPDIIRQVLKGLADLHRHPKPVLHRDLKPSNILRDVDGNWLLADFGISRILTAGATTHPSDQRGTDDWRAVESSYHSNCMTDNSKVRYKKESDIQVAGMVAFYIFTKGEHPFGEGRYRLGNLLDGKPVGLDTLKDPILKDLLSWMLSHNPKDRPLAEEALKHPYFQSRRQKFEMLCKMGNQQEIKAGDNNSAVVRELNNDPTDWKTRMRPDVLKYLCTDFMNGKPKTFSYKSSWTECLRLIRNVNQHWHDRPRPMPQPEAFYVVGNPQEYFLNLFPNIPVEVHRIVRSCDWKERPDLKEYFI</sequence>
<keyword evidence="8" id="KW-0067">ATP-binding</keyword>
<keyword evidence="7" id="KW-0378">Hydrolase</keyword>
<dbReference type="FunFam" id="3.10.20.370:FF:000001">
    <property type="entry name" value="Retrovirus-related Pol polyprotein from transposon 17.6-like protein"/>
    <property type="match status" value="1"/>
</dbReference>
<dbReference type="GO" id="GO:0015074">
    <property type="term" value="P:DNA integration"/>
    <property type="evidence" value="ECO:0007669"/>
    <property type="project" value="InterPro"/>
</dbReference>
<evidence type="ECO:0000313" key="11">
    <source>
        <dbReference type="EMBL" id="CAB4032771.1"/>
    </source>
</evidence>
<dbReference type="GO" id="GO:0016787">
    <property type="term" value="F:hydrolase activity"/>
    <property type="evidence" value="ECO:0007669"/>
    <property type="project" value="UniProtKB-KW"/>
</dbReference>
<dbReference type="Pfam" id="PF00078">
    <property type="entry name" value="RVT_1"/>
    <property type="match status" value="1"/>
</dbReference>
<feature type="region of interest" description="Disordered" evidence="10">
    <location>
        <begin position="250"/>
        <end position="288"/>
    </location>
</feature>
<dbReference type="SMART" id="SM00220">
    <property type="entry name" value="S_TKc"/>
    <property type="match status" value="1"/>
</dbReference>
<reference evidence="11" key="1">
    <citation type="submission" date="2020-04" db="EMBL/GenBank/DDBJ databases">
        <authorList>
            <person name="Alioto T."/>
            <person name="Alioto T."/>
            <person name="Gomez Garrido J."/>
        </authorList>
    </citation>
    <scope>NUCLEOTIDE SEQUENCE</scope>
    <source>
        <strain evidence="11">A484AB</strain>
    </source>
</reference>
<evidence type="ECO:0000256" key="1">
    <source>
        <dbReference type="ARBA" id="ARBA00012493"/>
    </source>
</evidence>
<name>A0A7D9LF55_PARCT</name>
<dbReference type="GO" id="GO:0004672">
    <property type="term" value="F:protein kinase activity"/>
    <property type="evidence" value="ECO:0007669"/>
    <property type="project" value="InterPro"/>
</dbReference>
<dbReference type="InterPro" id="IPR010513">
    <property type="entry name" value="KEN_dom"/>
</dbReference>
<dbReference type="InterPro" id="IPR001584">
    <property type="entry name" value="Integrase_cat-core"/>
</dbReference>
<dbReference type="PROSITE" id="PS50994">
    <property type="entry name" value="INTEGRASE"/>
    <property type="match status" value="1"/>
</dbReference>
<feature type="compositionally biased region" description="Low complexity" evidence="10">
    <location>
        <begin position="1320"/>
        <end position="1335"/>
    </location>
</feature>
<feature type="region of interest" description="Disordered" evidence="10">
    <location>
        <begin position="1284"/>
        <end position="1340"/>
    </location>
</feature>
<dbReference type="SUPFAM" id="SSF56672">
    <property type="entry name" value="DNA/RNA polymerases"/>
    <property type="match status" value="1"/>
</dbReference>
<dbReference type="Gene3D" id="3.30.70.270">
    <property type="match status" value="2"/>
</dbReference>
<evidence type="ECO:0000256" key="5">
    <source>
        <dbReference type="ARBA" id="ARBA00022741"/>
    </source>
</evidence>
<dbReference type="GO" id="GO:0004540">
    <property type="term" value="F:RNA nuclease activity"/>
    <property type="evidence" value="ECO:0007669"/>
    <property type="project" value="InterPro"/>
</dbReference>
<dbReference type="Gene3D" id="3.10.20.370">
    <property type="match status" value="1"/>
</dbReference>
<feature type="region of interest" description="Disordered" evidence="10">
    <location>
        <begin position="1211"/>
        <end position="1261"/>
    </location>
</feature>
<dbReference type="InterPro" id="IPR011009">
    <property type="entry name" value="Kinase-like_dom_sf"/>
</dbReference>
<dbReference type="Gene3D" id="3.30.420.10">
    <property type="entry name" value="Ribonuclease H-like superfamily/Ribonuclease H"/>
    <property type="match status" value="1"/>
</dbReference>
<accession>A0A7D9LF55</accession>
<evidence type="ECO:0000256" key="2">
    <source>
        <dbReference type="ARBA" id="ARBA00022679"/>
    </source>
</evidence>
<dbReference type="Gene3D" id="3.10.10.10">
    <property type="entry name" value="HIV Type 1 Reverse Transcriptase, subunit A, domain 1"/>
    <property type="match status" value="1"/>
</dbReference>
<protein>
    <recommendedName>
        <fullName evidence="1">RNA-directed DNA polymerase</fullName>
        <ecNumber evidence="1">2.7.7.49</ecNumber>
    </recommendedName>
</protein>
<dbReference type="GO" id="GO:0003964">
    <property type="term" value="F:RNA-directed DNA polymerase activity"/>
    <property type="evidence" value="ECO:0007669"/>
    <property type="project" value="UniProtKB-KW"/>
</dbReference>
<keyword evidence="6" id="KW-0255">Endonuclease</keyword>
<dbReference type="InterPro" id="IPR038357">
    <property type="entry name" value="KEN_sf"/>
</dbReference>